<name>Q56AR8_9CAUD</name>
<organism evidence="1">
    <name type="scientific">Bacillus thuringiensis phage MZTP02</name>
    <dbReference type="NCBI Taxonomy" id="311221"/>
    <lineage>
        <taxon>Viruses</taxon>
        <taxon>Duplodnaviria</taxon>
        <taxon>Heunggongvirae</taxon>
        <taxon>Uroviricota</taxon>
        <taxon>Caudoviricetes</taxon>
    </lineage>
</organism>
<sequence>MAIPRSWGWMCGSTPTISSTRTSVLTISQPSIRWWIGPKWPAAIRQREADLVAGNGFAVQPPQPAQ</sequence>
<proteinExistence type="predicted"/>
<protein>
    <submittedName>
        <fullName evidence="1">Uncharacterized protein</fullName>
    </submittedName>
</protein>
<reference evidence="1" key="1">
    <citation type="submission" date="2005-03" db="EMBL/GenBank/DDBJ databases">
        <title>Partial sequence analysis of bacteriophage MZTP02.</title>
        <authorList>
            <person name="Liao W."/>
            <person name="Pang Y."/>
        </authorList>
    </citation>
    <scope>NUCLEOTIDE SEQUENCE</scope>
</reference>
<dbReference type="EMBL" id="AY973586">
    <property type="protein sequence ID" value="AAX62123.1"/>
    <property type="molecule type" value="Genomic_DNA"/>
</dbReference>
<accession>Q56AR8</accession>
<evidence type="ECO:0000313" key="1">
    <source>
        <dbReference type="EMBL" id="AAX62123.1"/>
    </source>
</evidence>